<organism evidence="10 11">
    <name type="scientific">Geoalkalibacter halelectricus</name>
    <dbReference type="NCBI Taxonomy" id="2847045"/>
    <lineage>
        <taxon>Bacteria</taxon>
        <taxon>Pseudomonadati</taxon>
        <taxon>Thermodesulfobacteriota</taxon>
        <taxon>Desulfuromonadia</taxon>
        <taxon>Desulfuromonadales</taxon>
        <taxon>Geoalkalibacteraceae</taxon>
        <taxon>Geoalkalibacter</taxon>
    </lineage>
</organism>
<accession>A0ABY5ZHS8</accession>
<dbReference type="NCBIfam" id="TIGR00017">
    <property type="entry name" value="cmk"/>
    <property type="match status" value="1"/>
</dbReference>
<evidence type="ECO:0000256" key="5">
    <source>
        <dbReference type="ARBA" id="ARBA00022840"/>
    </source>
</evidence>
<name>A0ABY5ZHS8_9BACT</name>
<comment type="similarity">
    <text evidence="1 8">Belongs to the cytidylate kinase family. Type 1 subfamily.</text>
</comment>
<evidence type="ECO:0000256" key="3">
    <source>
        <dbReference type="ARBA" id="ARBA00022741"/>
    </source>
</evidence>
<evidence type="ECO:0000259" key="9">
    <source>
        <dbReference type="Pfam" id="PF02224"/>
    </source>
</evidence>
<keyword evidence="4 8" id="KW-0418">Kinase</keyword>
<dbReference type="HAMAP" id="MF_00238">
    <property type="entry name" value="Cytidyl_kinase_type1"/>
    <property type="match status" value="1"/>
</dbReference>
<evidence type="ECO:0000256" key="2">
    <source>
        <dbReference type="ARBA" id="ARBA00022679"/>
    </source>
</evidence>
<keyword evidence="8" id="KW-0963">Cytoplasm</keyword>
<dbReference type="Pfam" id="PF02224">
    <property type="entry name" value="Cytidylate_kin"/>
    <property type="match status" value="1"/>
</dbReference>
<protein>
    <recommendedName>
        <fullName evidence="8">Cytidylate kinase</fullName>
        <shortName evidence="8">CK</shortName>
        <ecNumber evidence="8">2.7.4.25</ecNumber>
    </recommendedName>
    <alternativeName>
        <fullName evidence="8">Cytidine monophosphate kinase</fullName>
        <shortName evidence="8">CMP kinase</shortName>
    </alternativeName>
</protein>
<dbReference type="GO" id="GO:0016301">
    <property type="term" value="F:kinase activity"/>
    <property type="evidence" value="ECO:0007669"/>
    <property type="project" value="UniProtKB-KW"/>
</dbReference>
<evidence type="ECO:0000313" key="11">
    <source>
        <dbReference type="Proteomes" id="UP001060414"/>
    </source>
</evidence>
<gene>
    <name evidence="8 10" type="primary">cmk</name>
    <name evidence="10" type="ORF">L9S41_13510</name>
</gene>
<dbReference type="PANTHER" id="PTHR21299:SF2">
    <property type="entry name" value="CYTIDYLATE KINASE"/>
    <property type="match status" value="1"/>
</dbReference>
<dbReference type="InterPro" id="IPR011994">
    <property type="entry name" value="Cytidylate_kinase_dom"/>
</dbReference>
<dbReference type="EMBL" id="CP092109">
    <property type="protein sequence ID" value="UWZ78687.1"/>
    <property type="molecule type" value="Genomic_DNA"/>
</dbReference>
<proteinExistence type="inferred from homology"/>
<dbReference type="Proteomes" id="UP001060414">
    <property type="component" value="Chromosome"/>
</dbReference>
<dbReference type="Gene3D" id="3.40.50.300">
    <property type="entry name" value="P-loop containing nucleotide triphosphate hydrolases"/>
    <property type="match status" value="1"/>
</dbReference>
<keyword evidence="3 8" id="KW-0547">Nucleotide-binding</keyword>
<feature type="domain" description="Cytidylate kinase" evidence="9">
    <location>
        <begin position="8"/>
        <end position="220"/>
    </location>
</feature>
<reference evidence="10" key="1">
    <citation type="journal article" date="2022" name="Environ. Microbiol.">
        <title>Geoalkalibacter halelectricus SAP #1 sp. nov. possessing extracellular electron transfer and mineral#reducing capabilities from a haloalkaline environment.</title>
        <authorList>
            <person name="Yadav S."/>
            <person name="Singh R."/>
            <person name="Sundharam S.S."/>
            <person name="Chaudhary S."/>
            <person name="Krishnamurthi S."/>
            <person name="Patil S.A."/>
        </authorList>
    </citation>
    <scope>NUCLEOTIDE SEQUENCE</scope>
    <source>
        <strain evidence="10">SAP-1</strain>
    </source>
</reference>
<dbReference type="SUPFAM" id="SSF52540">
    <property type="entry name" value="P-loop containing nucleoside triphosphate hydrolases"/>
    <property type="match status" value="1"/>
</dbReference>
<comment type="catalytic activity">
    <reaction evidence="6 8">
        <text>dCMP + ATP = dCDP + ADP</text>
        <dbReference type="Rhea" id="RHEA:25094"/>
        <dbReference type="ChEBI" id="CHEBI:30616"/>
        <dbReference type="ChEBI" id="CHEBI:57566"/>
        <dbReference type="ChEBI" id="CHEBI:58593"/>
        <dbReference type="ChEBI" id="CHEBI:456216"/>
        <dbReference type="EC" id="2.7.4.25"/>
    </reaction>
</comment>
<feature type="binding site" evidence="8">
    <location>
        <begin position="12"/>
        <end position="20"/>
    </location>
    <ligand>
        <name>ATP</name>
        <dbReference type="ChEBI" id="CHEBI:30616"/>
    </ligand>
</feature>
<evidence type="ECO:0000313" key="10">
    <source>
        <dbReference type="EMBL" id="UWZ78687.1"/>
    </source>
</evidence>
<comment type="subcellular location">
    <subcellularLocation>
        <location evidence="8">Cytoplasm</location>
    </subcellularLocation>
</comment>
<keyword evidence="2 8" id="KW-0808">Transferase</keyword>
<keyword evidence="5 8" id="KW-0067">ATP-binding</keyword>
<dbReference type="RefSeq" id="WP_260747045.1">
    <property type="nucleotide sequence ID" value="NZ_CP092109.1"/>
</dbReference>
<evidence type="ECO:0000256" key="6">
    <source>
        <dbReference type="ARBA" id="ARBA00047615"/>
    </source>
</evidence>
<dbReference type="CDD" id="cd02020">
    <property type="entry name" value="CMPK"/>
    <property type="match status" value="1"/>
</dbReference>
<dbReference type="PANTHER" id="PTHR21299">
    <property type="entry name" value="CYTIDYLATE KINASE/PANTOATE-BETA-ALANINE LIGASE"/>
    <property type="match status" value="1"/>
</dbReference>
<evidence type="ECO:0000256" key="1">
    <source>
        <dbReference type="ARBA" id="ARBA00009427"/>
    </source>
</evidence>
<dbReference type="InterPro" id="IPR003136">
    <property type="entry name" value="Cytidylate_kin"/>
</dbReference>
<evidence type="ECO:0000256" key="4">
    <source>
        <dbReference type="ARBA" id="ARBA00022777"/>
    </source>
</evidence>
<evidence type="ECO:0000256" key="7">
    <source>
        <dbReference type="ARBA" id="ARBA00048478"/>
    </source>
</evidence>
<evidence type="ECO:0000256" key="8">
    <source>
        <dbReference type="HAMAP-Rule" id="MF_00238"/>
    </source>
</evidence>
<dbReference type="InterPro" id="IPR027417">
    <property type="entry name" value="P-loop_NTPase"/>
</dbReference>
<dbReference type="EC" id="2.7.4.25" evidence="8"/>
<comment type="catalytic activity">
    <reaction evidence="7 8">
        <text>CMP + ATP = CDP + ADP</text>
        <dbReference type="Rhea" id="RHEA:11600"/>
        <dbReference type="ChEBI" id="CHEBI:30616"/>
        <dbReference type="ChEBI" id="CHEBI:58069"/>
        <dbReference type="ChEBI" id="CHEBI:60377"/>
        <dbReference type="ChEBI" id="CHEBI:456216"/>
        <dbReference type="EC" id="2.7.4.25"/>
    </reaction>
</comment>
<sequence>MTDFKPIVAIDGPSGAGKSTISKLLARRLGFAHIDTGAMYRCVALAALRRGVDPDDEAALGALSLALNIEFRRVDGAQRVFLDGEDVSDAIRTPEVSLLTSRVSSLAAVRDNLTALQRRMGEKGGVVLEGRDIGTVVFPHAEAKFFLTASAQERGRRRYLELKEKGLDVDLARTVAEVEARDVADSSRQHAPLMQATDAVLIDSTDLTIDQVVERMAAAVAARSEERIRS</sequence>
<keyword evidence="11" id="KW-1185">Reference proteome</keyword>